<protein>
    <submittedName>
        <fullName evidence="2">Uncharacterized protein</fullName>
    </submittedName>
</protein>
<evidence type="ECO:0000313" key="3">
    <source>
        <dbReference type="Proteomes" id="UP000218287"/>
    </source>
</evidence>
<name>A0A1Z4GKM1_9CYAN</name>
<keyword evidence="1" id="KW-0472">Membrane</keyword>
<sequence>MANFTLSNIFLTLGIVFLVISVLGQSKLGFIEINPGCFGRVLALVIGVASLAFVLLGGNFSVETIDLIRNYLAKAIQQNIPQINELLNS</sequence>
<dbReference type="OrthoDB" id="488036at2"/>
<keyword evidence="1" id="KW-0812">Transmembrane</keyword>
<accession>A0A1Z4GKM1</accession>
<reference evidence="2 3" key="1">
    <citation type="submission" date="2017-06" db="EMBL/GenBank/DDBJ databases">
        <title>Genome sequencing of cyanobaciteial culture collection at National Institute for Environmental Studies (NIES).</title>
        <authorList>
            <person name="Hirose Y."/>
            <person name="Shimura Y."/>
            <person name="Fujisawa T."/>
            <person name="Nakamura Y."/>
            <person name="Kawachi M."/>
        </authorList>
    </citation>
    <scope>NUCLEOTIDE SEQUENCE [LARGE SCALE GENOMIC DNA]</scope>
    <source>
        <strain evidence="2 3">NIES-21</strain>
    </source>
</reference>
<proteinExistence type="predicted"/>
<dbReference type="AlphaFoldDB" id="A0A1Z4GKM1"/>
<dbReference type="EMBL" id="AP018174">
    <property type="protein sequence ID" value="BAY18022.1"/>
    <property type="molecule type" value="Genomic_DNA"/>
</dbReference>
<evidence type="ECO:0000313" key="2">
    <source>
        <dbReference type="EMBL" id="BAY18022.1"/>
    </source>
</evidence>
<keyword evidence="3" id="KW-1185">Reference proteome</keyword>
<dbReference type="Proteomes" id="UP000218287">
    <property type="component" value="Chromosome"/>
</dbReference>
<feature type="transmembrane region" description="Helical" evidence="1">
    <location>
        <begin position="40"/>
        <end position="62"/>
    </location>
</feature>
<gene>
    <name evidence="2" type="ORF">NIES21_38650</name>
</gene>
<evidence type="ECO:0000256" key="1">
    <source>
        <dbReference type="SAM" id="Phobius"/>
    </source>
</evidence>
<keyword evidence="1" id="KW-1133">Transmembrane helix</keyword>
<organism evidence="2 3">
    <name type="scientific">Anabaenopsis circularis NIES-21</name>
    <dbReference type="NCBI Taxonomy" id="1085406"/>
    <lineage>
        <taxon>Bacteria</taxon>
        <taxon>Bacillati</taxon>
        <taxon>Cyanobacteriota</taxon>
        <taxon>Cyanophyceae</taxon>
        <taxon>Nostocales</taxon>
        <taxon>Nodulariaceae</taxon>
        <taxon>Anabaenopsis</taxon>
    </lineage>
</organism>